<dbReference type="InterPro" id="IPR013154">
    <property type="entry name" value="ADH-like_N"/>
</dbReference>
<feature type="domain" description="Enoyl reductase (ER)" evidence="2">
    <location>
        <begin position="14"/>
        <end position="303"/>
    </location>
</feature>
<dbReference type="RefSeq" id="WP_229730982.1">
    <property type="nucleotide sequence ID" value="NZ_BMHO01000001.1"/>
</dbReference>
<dbReference type="EMBL" id="BMHO01000001">
    <property type="protein sequence ID" value="GGD33499.1"/>
    <property type="molecule type" value="Genomic_DNA"/>
</dbReference>
<dbReference type="SUPFAM" id="SSF50129">
    <property type="entry name" value="GroES-like"/>
    <property type="match status" value="1"/>
</dbReference>
<comment type="caution">
    <text evidence="3">The sequence shown here is derived from an EMBL/GenBank/DDBJ whole genome shotgun (WGS) entry which is preliminary data.</text>
</comment>
<dbReference type="AlphaFoldDB" id="A0A916Y6V7"/>
<reference evidence="3" key="2">
    <citation type="submission" date="2020-09" db="EMBL/GenBank/DDBJ databases">
        <authorList>
            <person name="Sun Q."/>
            <person name="Zhou Y."/>
        </authorList>
    </citation>
    <scope>NUCLEOTIDE SEQUENCE</scope>
    <source>
        <strain evidence="3">CGMCC 1.15152</strain>
    </source>
</reference>
<dbReference type="GO" id="GO:0016491">
    <property type="term" value="F:oxidoreductase activity"/>
    <property type="evidence" value="ECO:0007669"/>
    <property type="project" value="InterPro"/>
</dbReference>
<dbReference type="PANTHER" id="PTHR44154">
    <property type="entry name" value="QUINONE OXIDOREDUCTASE"/>
    <property type="match status" value="1"/>
</dbReference>
<keyword evidence="4" id="KW-1185">Reference proteome</keyword>
<keyword evidence="1" id="KW-0521">NADP</keyword>
<protein>
    <submittedName>
        <fullName evidence="3">Oxidoreductase</fullName>
    </submittedName>
</protein>
<evidence type="ECO:0000256" key="1">
    <source>
        <dbReference type="ARBA" id="ARBA00022857"/>
    </source>
</evidence>
<dbReference type="Proteomes" id="UP000633205">
    <property type="component" value="Unassembled WGS sequence"/>
</dbReference>
<dbReference type="InterPro" id="IPR020843">
    <property type="entry name" value="ER"/>
</dbReference>
<dbReference type="SMART" id="SM00829">
    <property type="entry name" value="PKS_ER"/>
    <property type="match status" value="1"/>
</dbReference>
<evidence type="ECO:0000313" key="4">
    <source>
        <dbReference type="Proteomes" id="UP000633205"/>
    </source>
</evidence>
<dbReference type="CDD" id="cd05289">
    <property type="entry name" value="MDR_like_2"/>
    <property type="match status" value="1"/>
</dbReference>
<organism evidence="3 4">
    <name type="scientific">Microbacterium faecale</name>
    <dbReference type="NCBI Taxonomy" id="1804630"/>
    <lineage>
        <taxon>Bacteria</taxon>
        <taxon>Bacillati</taxon>
        <taxon>Actinomycetota</taxon>
        <taxon>Actinomycetes</taxon>
        <taxon>Micrococcales</taxon>
        <taxon>Microbacteriaceae</taxon>
        <taxon>Microbacterium</taxon>
    </lineage>
</organism>
<dbReference type="InterPro" id="IPR011032">
    <property type="entry name" value="GroES-like_sf"/>
</dbReference>
<dbReference type="SUPFAM" id="SSF51735">
    <property type="entry name" value="NAD(P)-binding Rossmann-fold domains"/>
    <property type="match status" value="1"/>
</dbReference>
<proteinExistence type="predicted"/>
<sequence length="309" mass="32008">MSASMRAAVIDEFGPPEVLVVRGMGRPAVAAGDVLVRVIAAGVQLTDAAIRSGWTPPGAQIEFPQVLGNEFAGIVEEVGADVDGFEVGDEVAGFNTLGCYAEYVAVPESHVVAKPPGVPWEVAGTLSASGQTAHTAFEDLKIAAGDVVLVCGAAGGVGTIFTQLAVRAGATVIGTASASNHDYVRSLGATAVSYGAGQADRIRAESRHLDVVFDAAGHENLRAVVDLANNLDRVATIVDMALAAELGCRIVRSRRTSARLAGLMGRVDTGELVVHVRRTYPLGEVADAHREVETGHGRGKVVLRIGEAR</sequence>
<name>A0A916Y6V7_9MICO</name>
<dbReference type="InterPro" id="IPR036291">
    <property type="entry name" value="NAD(P)-bd_dom_sf"/>
</dbReference>
<evidence type="ECO:0000259" key="2">
    <source>
        <dbReference type="SMART" id="SM00829"/>
    </source>
</evidence>
<dbReference type="InterPro" id="IPR051603">
    <property type="entry name" value="Zinc-ADH_QOR/CCCR"/>
</dbReference>
<evidence type="ECO:0000313" key="3">
    <source>
        <dbReference type="EMBL" id="GGD33499.1"/>
    </source>
</evidence>
<dbReference type="PANTHER" id="PTHR44154:SF1">
    <property type="entry name" value="QUINONE OXIDOREDUCTASE"/>
    <property type="match status" value="1"/>
</dbReference>
<reference evidence="3" key="1">
    <citation type="journal article" date="2014" name="Int. J. Syst. Evol. Microbiol.">
        <title>Complete genome sequence of Corynebacterium casei LMG S-19264T (=DSM 44701T), isolated from a smear-ripened cheese.</title>
        <authorList>
            <consortium name="US DOE Joint Genome Institute (JGI-PGF)"/>
            <person name="Walter F."/>
            <person name="Albersmeier A."/>
            <person name="Kalinowski J."/>
            <person name="Ruckert C."/>
        </authorList>
    </citation>
    <scope>NUCLEOTIDE SEQUENCE</scope>
    <source>
        <strain evidence="3">CGMCC 1.15152</strain>
    </source>
</reference>
<dbReference type="Gene3D" id="3.90.180.10">
    <property type="entry name" value="Medium-chain alcohol dehydrogenases, catalytic domain"/>
    <property type="match status" value="1"/>
</dbReference>
<dbReference type="Pfam" id="PF08240">
    <property type="entry name" value="ADH_N"/>
    <property type="match status" value="1"/>
</dbReference>
<accession>A0A916Y6V7</accession>
<gene>
    <name evidence="3" type="ORF">GCM10010915_12330</name>
</gene>
<dbReference type="Gene3D" id="3.40.50.720">
    <property type="entry name" value="NAD(P)-binding Rossmann-like Domain"/>
    <property type="match status" value="1"/>
</dbReference>
<dbReference type="Pfam" id="PF13602">
    <property type="entry name" value="ADH_zinc_N_2"/>
    <property type="match status" value="1"/>
</dbReference>